<protein>
    <submittedName>
        <fullName evidence="1">Uncharacterized protein</fullName>
    </submittedName>
</protein>
<evidence type="ECO:0000313" key="1">
    <source>
        <dbReference type="EMBL" id="AFZ50753.1"/>
    </source>
</evidence>
<proteinExistence type="predicted"/>
<dbReference type="AlphaFoldDB" id="K9YXD9"/>
<dbReference type="KEGG" id="dsl:Dacsa_2120"/>
<dbReference type="EMBL" id="CP003944">
    <property type="protein sequence ID" value="AFZ50753.1"/>
    <property type="molecule type" value="Genomic_DNA"/>
</dbReference>
<accession>K9YXD9</accession>
<dbReference type="STRING" id="13035.Dacsa_2120"/>
<dbReference type="Proteomes" id="UP000010482">
    <property type="component" value="Chromosome"/>
</dbReference>
<gene>
    <name evidence="1" type="ORF">Dacsa_2120</name>
</gene>
<reference evidence="1" key="1">
    <citation type="submission" date="2012-04" db="EMBL/GenBank/DDBJ databases">
        <title>Finished genome of Dactylococcopsis salina PCC 8305.</title>
        <authorList>
            <consortium name="US DOE Joint Genome Institute"/>
            <person name="Gugger M."/>
            <person name="Coursin T."/>
            <person name="Rippka R."/>
            <person name="Tandeau De Marsac N."/>
            <person name="Huntemann M."/>
            <person name="Wei C.-L."/>
            <person name="Han J."/>
            <person name="Detter J.C."/>
            <person name="Han C."/>
            <person name="Tapia R."/>
            <person name="Daligault H."/>
            <person name="Chen A."/>
            <person name="Krypides N."/>
            <person name="Mavromatis K."/>
            <person name="Markowitz V."/>
            <person name="Szeto E."/>
            <person name="Ivanova N."/>
            <person name="Ovchinnikova G."/>
            <person name="Pagani I."/>
            <person name="Pati A."/>
            <person name="Goodwin L."/>
            <person name="Peters L."/>
            <person name="Pitluck S."/>
            <person name="Woyke T."/>
            <person name="Kerfeld C."/>
        </authorList>
    </citation>
    <scope>NUCLEOTIDE SEQUENCE [LARGE SCALE GENOMIC DNA]</scope>
    <source>
        <strain evidence="1">PCC 8305</strain>
    </source>
</reference>
<keyword evidence="2" id="KW-1185">Reference proteome</keyword>
<dbReference type="RefSeq" id="WP_015229746.1">
    <property type="nucleotide sequence ID" value="NC_019780.1"/>
</dbReference>
<dbReference type="PATRIC" id="fig|13035.3.peg.2406"/>
<organism evidence="1 2">
    <name type="scientific">Dactylococcopsis salina (strain PCC 8305)</name>
    <name type="common">Myxobactron salinum</name>
    <dbReference type="NCBI Taxonomy" id="13035"/>
    <lineage>
        <taxon>Bacteria</taxon>
        <taxon>Bacillati</taxon>
        <taxon>Cyanobacteriota</taxon>
        <taxon>Cyanophyceae</taxon>
        <taxon>Nodosilineales</taxon>
        <taxon>Cymatolegaceae</taxon>
        <taxon>Dactylococcopsis</taxon>
    </lineage>
</organism>
<dbReference type="eggNOG" id="ENOG50331IB">
    <property type="taxonomic scope" value="Bacteria"/>
</dbReference>
<name>K9YXD9_DACS8</name>
<dbReference type="HOGENOM" id="CLU_171088_0_0_3"/>
<sequence length="88" mass="10214">MSYSQQEEMIKIPSLSLAVYREIAAHLQQLDGVEVEIIPQSSTTFSYFKSQVEGLRLSYPSTLATGEKQRLQEILNYYEKRHGQWEKS</sequence>
<evidence type="ECO:0000313" key="2">
    <source>
        <dbReference type="Proteomes" id="UP000010482"/>
    </source>
</evidence>